<proteinExistence type="predicted"/>
<name>A0A369JK27_HYPMA</name>
<feature type="region of interest" description="Disordered" evidence="1">
    <location>
        <begin position="112"/>
        <end position="137"/>
    </location>
</feature>
<protein>
    <recommendedName>
        <fullName evidence="4">DUF4050 domain-containing protein</fullName>
    </recommendedName>
</protein>
<sequence length="164" mass="18324">MTFDDILAAADLPPPGPEFYAARRKLWLTPRSDVQPRASPQGQSTSRQRLEQLLSTPNAVQNDYVWNNGVEKVYKNLSAGGRLKRRLPMALIIKILHAAWLRDDTWPVGAVAPEPDDALPDEQLTPPVPPLYSPSLTEYSSGVTTPWMVVDRNEMDKNDSSTTR</sequence>
<keyword evidence="3" id="KW-1185">Reference proteome</keyword>
<evidence type="ECO:0008006" key="4">
    <source>
        <dbReference type="Google" id="ProtNLM"/>
    </source>
</evidence>
<gene>
    <name evidence="2" type="ORF">Hypma_010013</name>
</gene>
<evidence type="ECO:0000313" key="3">
    <source>
        <dbReference type="Proteomes" id="UP000076154"/>
    </source>
</evidence>
<dbReference type="Proteomes" id="UP000076154">
    <property type="component" value="Unassembled WGS sequence"/>
</dbReference>
<accession>A0A369JK27</accession>
<dbReference type="InParanoid" id="A0A369JK27"/>
<reference evidence="2" key="1">
    <citation type="submission" date="2018-04" db="EMBL/GenBank/DDBJ databases">
        <title>Whole genome sequencing of Hypsizygus marmoreus.</title>
        <authorList>
            <person name="Choi I.-G."/>
            <person name="Min B."/>
            <person name="Kim J.-G."/>
            <person name="Kim S."/>
            <person name="Oh Y.-L."/>
            <person name="Kong W.-S."/>
            <person name="Park H."/>
            <person name="Jeong J."/>
            <person name="Song E.-S."/>
        </authorList>
    </citation>
    <scope>NUCLEOTIDE SEQUENCE [LARGE SCALE GENOMIC DNA]</scope>
    <source>
        <strain evidence="2">51987-8</strain>
    </source>
</reference>
<evidence type="ECO:0000313" key="2">
    <source>
        <dbReference type="EMBL" id="RDB22551.1"/>
    </source>
</evidence>
<comment type="caution">
    <text evidence="2">The sequence shown here is derived from an EMBL/GenBank/DDBJ whole genome shotgun (WGS) entry which is preliminary data.</text>
</comment>
<dbReference type="AlphaFoldDB" id="A0A369JK27"/>
<dbReference type="OrthoDB" id="3366194at2759"/>
<evidence type="ECO:0000256" key="1">
    <source>
        <dbReference type="SAM" id="MobiDB-lite"/>
    </source>
</evidence>
<organism evidence="2 3">
    <name type="scientific">Hypsizygus marmoreus</name>
    <name type="common">White beech mushroom</name>
    <name type="synonym">Agaricus marmoreus</name>
    <dbReference type="NCBI Taxonomy" id="39966"/>
    <lineage>
        <taxon>Eukaryota</taxon>
        <taxon>Fungi</taxon>
        <taxon>Dikarya</taxon>
        <taxon>Basidiomycota</taxon>
        <taxon>Agaricomycotina</taxon>
        <taxon>Agaricomycetes</taxon>
        <taxon>Agaricomycetidae</taxon>
        <taxon>Agaricales</taxon>
        <taxon>Tricholomatineae</taxon>
        <taxon>Lyophyllaceae</taxon>
        <taxon>Hypsizygus</taxon>
    </lineage>
</organism>
<dbReference type="EMBL" id="LUEZ02000049">
    <property type="protein sequence ID" value="RDB22551.1"/>
    <property type="molecule type" value="Genomic_DNA"/>
</dbReference>